<reference evidence="1 2" key="1">
    <citation type="submission" date="2021-03" db="EMBL/GenBank/DDBJ databases">
        <title>Thiomicrorhabdus sp.nov.,novel sulfur-oxidizing bacteria isolated from coastal sediment.</title>
        <authorList>
            <person name="Liu X."/>
        </authorList>
    </citation>
    <scope>NUCLEOTIDE SEQUENCE [LARGE SCALE GENOMIC DNA]</scope>
    <source>
        <strain evidence="1 2">6S2-11</strain>
    </source>
</reference>
<name>A0ABS3Q354_9GAMM</name>
<comment type="caution">
    <text evidence="1">The sequence shown here is derived from an EMBL/GenBank/DDBJ whole genome shotgun (WGS) entry which is preliminary data.</text>
</comment>
<dbReference type="EMBL" id="JAGETV010000004">
    <property type="protein sequence ID" value="MBO1926721.1"/>
    <property type="molecule type" value="Genomic_DNA"/>
</dbReference>
<dbReference type="RefSeq" id="WP_208148165.1">
    <property type="nucleotide sequence ID" value="NZ_JAGETV010000004.1"/>
</dbReference>
<dbReference type="InterPro" id="IPR014991">
    <property type="entry name" value="DUF1840"/>
</dbReference>
<sequence>MIVFKTKDYPEVSYFDNVALSLINLMGHSEVVPGALTDEEMELAFNNLTKAVSSASVQSGDNWDNDSVSVSHRAGPLLDLLKAAIKNKEYVIWEKTLT</sequence>
<keyword evidence="2" id="KW-1185">Reference proteome</keyword>
<dbReference type="Proteomes" id="UP000664835">
    <property type="component" value="Unassembled WGS sequence"/>
</dbReference>
<protein>
    <submittedName>
        <fullName evidence="1">DUF1840 domain-containing protein</fullName>
    </submittedName>
</protein>
<dbReference type="Pfam" id="PF08895">
    <property type="entry name" value="DUF1840"/>
    <property type="match status" value="1"/>
</dbReference>
<organism evidence="1 2">
    <name type="scientific">Thiomicrorhabdus marina</name>
    <dbReference type="NCBI Taxonomy" id="2818442"/>
    <lineage>
        <taxon>Bacteria</taxon>
        <taxon>Pseudomonadati</taxon>
        <taxon>Pseudomonadota</taxon>
        <taxon>Gammaproteobacteria</taxon>
        <taxon>Thiotrichales</taxon>
        <taxon>Piscirickettsiaceae</taxon>
        <taxon>Thiomicrorhabdus</taxon>
    </lineage>
</organism>
<evidence type="ECO:0000313" key="2">
    <source>
        <dbReference type="Proteomes" id="UP000664835"/>
    </source>
</evidence>
<proteinExistence type="predicted"/>
<accession>A0ABS3Q354</accession>
<evidence type="ECO:0000313" key="1">
    <source>
        <dbReference type="EMBL" id="MBO1926721.1"/>
    </source>
</evidence>
<gene>
    <name evidence="1" type="ORF">J3998_03960</name>
</gene>